<sequence>MASLARSFKPSAAYLSPRPRPAMPGRTLSNSSELSVASNSSAAHADDAADVPVSSAPGTPAHATRTVDDEHRALACKKSPDNSSITSPRSADSRPIAIELPNIKKLAAAPVYTPPEPLSVRGDLPGGYFPMHEDPKGYRIHRPHPFHQDAAFSRHRLHQSDSVAMHAERKDLAASMAQASMPVSSYLAPGFHDSPLPMGKYYPSNYEQHQRTKAKTQPRLTVADSLAASVKPDVLSPKHASQLSPGETPEVESRRKMQQYQRDMIAQAAMALGGSSNVVSKSSLSAMSLKDIWLAAPSVHKPLSPRLHPLGSPATPDTRLTRYDQLALLRAAGVEAGPSPLLSCLSKGLERLIARRLAWASVHFGVLHPQQAGALPMRSAVDLVAALVYDIDEAFDRKQVATLVALDVQGTFDTVLRNRSARIRYQDTVTDSSPLQCGLPQGSPVSPILFLLYMESIYRLGDAQGRFGYADDIAILCVGNSLDETSAESSHHVRELVSWGAAYGIAFDPENQK</sequence>
<proteinExistence type="predicted"/>
<accession>A0A0F7ZR11</accession>
<feature type="compositionally biased region" description="Polar residues" evidence="1">
    <location>
        <begin position="81"/>
        <end position="90"/>
    </location>
</feature>
<dbReference type="CDD" id="cd01650">
    <property type="entry name" value="RT_nLTR_like"/>
    <property type="match status" value="1"/>
</dbReference>
<evidence type="ECO:0000313" key="3">
    <source>
        <dbReference type="EMBL" id="KJZ68803.1"/>
    </source>
</evidence>
<gene>
    <name evidence="3" type="ORF">HIM_11807</name>
</gene>
<evidence type="ECO:0000256" key="1">
    <source>
        <dbReference type="SAM" id="MobiDB-lite"/>
    </source>
</evidence>
<dbReference type="OrthoDB" id="5403157at2759"/>
<evidence type="ECO:0000259" key="2">
    <source>
        <dbReference type="PROSITE" id="PS50878"/>
    </source>
</evidence>
<organism evidence="3 4">
    <name type="scientific">Hirsutella minnesotensis 3608</name>
    <dbReference type="NCBI Taxonomy" id="1043627"/>
    <lineage>
        <taxon>Eukaryota</taxon>
        <taxon>Fungi</taxon>
        <taxon>Dikarya</taxon>
        <taxon>Ascomycota</taxon>
        <taxon>Pezizomycotina</taxon>
        <taxon>Sordariomycetes</taxon>
        <taxon>Hypocreomycetidae</taxon>
        <taxon>Hypocreales</taxon>
        <taxon>Ophiocordycipitaceae</taxon>
        <taxon>Hirsutella</taxon>
    </lineage>
</organism>
<dbReference type="PROSITE" id="PS50878">
    <property type="entry name" value="RT_POL"/>
    <property type="match status" value="1"/>
</dbReference>
<name>A0A0F7ZR11_9HYPO</name>
<feature type="region of interest" description="Disordered" evidence="1">
    <location>
        <begin position="231"/>
        <end position="253"/>
    </location>
</feature>
<dbReference type="Proteomes" id="UP000054481">
    <property type="component" value="Unassembled WGS sequence"/>
</dbReference>
<feature type="region of interest" description="Disordered" evidence="1">
    <location>
        <begin position="1"/>
        <end position="93"/>
    </location>
</feature>
<dbReference type="AlphaFoldDB" id="A0A0F7ZR11"/>
<dbReference type="PANTHER" id="PTHR33481">
    <property type="entry name" value="REVERSE TRANSCRIPTASE"/>
    <property type="match status" value="1"/>
</dbReference>
<dbReference type="InterPro" id="IPR000477">
    <property type="entry name" value="RT_dom"/>
</dbReference>
<reference evidence="3 4" key="1">
    <citation type="journal article" date="2014" name="Genome Biol. Evol.">
        <title>Comparative genomics and transcriptomics analyses reveal divergent lifestyle features of nematode endoparasitic fungus Hirsutella minnesotensis.</title>
        <authorList>
            <person name="Lai Y."/>
            <person name="Liu K."/>
            <person name="Zhang X."/>
            <person name="Zhang X."/>
            <person name="Li K."/>
            <person name="Wang N."/>
            <person name="Shu C."/>
            <person name="Wu Y."/>
            <person name="Wang C."/>
            <person name="Bushley K.E."/>
            <person name="Xiang M."/>
            <person name="Liu X."/>
        </authorList>
    </citation>
    <scope>NUCLEOTIDE SEQUENCE [LARGE SCALE GENOMIC DNA]</scope>
    <source>
        <strain evidence="3 4">3608</strain>
    </source>
</reference>
<dbReference type="Pfam" id="PF00078">
    <property type="entry name" value="RVT_1"/>
    <property type="match status" value="1"/>
</dbReference>
<dbReference type="EMBL" id="KQ030811">
    <property type="protein sequence ID" value="KJZ68803.1"/>
    <property type="molecule type" value="Genomic_DNA"/>
</dbReference>
<keyword evidence="4" id="KW-1185">Reference proteome</keyword>
<feature type="compositionally biased region" description="Low complexity" evidence="1">
    <location>
        <begin position="28"/>
        <end position="43"/>
    </location>
</feature>
<protein>
    <recommendedName>
        <fullName evidence="2">Reverse transcriptase domain-containing protein</fullName>
    </recommendedName>
</protein>
<evidence type="ECO:0000313" key="4">
    <source>
        <dbReference type="Proteomes" id="UP000054481"/>
    </source>
</evidence>
<dbReference type="PANTHER" id="PTHR33481:SF1">
    <property type="entry name" value="ENDONUCLEASE_EXONUCLEASE_PHOSPHATASE DOMAIN-CONTAINING PROTEIN-RELATED"/>
    <property type="match status" value="1"/>
</dbReference>
<feature type="domain" description="Reverse transcriptase" evidence="2">
    <location>
        <begin position="304"/>
        <end position="513"/>
    </location>
</feature>